<dbReference type="GO" id="GO:0005739">
    <property type="term" value="C:mitochondrion"/>
    <property type="evidence" value="ECO:0007669"/>
    <property type="project" value="UniProtKB-SubCell"/>
</dbReference>
<keyword evidence="7" id="KW-1185">Reference proteome</keyword>
<dbReference type="PANTHER" id="PTHR13126:SF0">
    <property type="entry name" value="ATP SYNTHASE MITOCHONDRIAL F1 COMPLEX ASSEMBLY FACTOR 1"/>
    <property type="match status" value="1"/>
</dbReference>
<evidence type="ECO:0000256" key="5">
    <source>
        <dbReference type="SAM" id="MobiDB-lite"/>
    </source>
</evidence>
<feature type="compositionally biased region" description="Low complexity" evidence="5">
    <location>
        <begin position="105"/>
        <end position="125"/>
    </location>
</feature>
<evidence type="ECO:0000313" key="7">
    <source>
        <dbReference type="Proteomes" id="UP001139887"/>
    </source>
</evidence>
<evidence type="ECO:0000256" key="4">
    <source>
        <dbReference type="ARBA" id="ARBA00023128"/>
    </source>
</evidence>
<dbReference type="AlphaFoldDB" id="A0A9W8IAS4"/>
<comment type="similarity">
    <text evidence="2">Belongs to the ATP11 family.</text>
</comment>
<accession>A0A9W8IAS4</accession>
<evidence type="ECO:0000256" key="3">
    <source>
        <dbReference type="ARBA" id="ARBA00022946"/>
    </source>
</evidence>
<evidence type="ECO:0000256" key="1">
    <source>
        <dbReference type="ARBA" id="ARBA00004173"/>
    </source>
</evidence>
<proteinExistence type="inferred from homology"/>
<dbReference type="Proteomes" id="UP001139887">
    <property type="component" value="Unassembled WGS sequence"/>
</dbReference>
<dbReference type="PANTHER" id="PTHR13126">
    <property type="entry name" value="CHAPERONE ATP11"/>
    <property type="match status" value="1"/>
</dbReference>
<dbReference type="OrthoDB" id="16535at2759"/>
<gene>
    <name evidence="6" type="ORF">IWW36_001916</name>
</gene>
<dbReference type="EMBL" id="JANBUW010000033">
    <property type="protein sequence ID" value="KAJ2850426.1"/>
    <property type="molecule type" value="Genomic_DNA"/>
</dbReference>
<keyword evidence="4" id="KW-0496">Mitochondrion</keyword>
<name>A0A9W8IAS4_9FUNG</name>
<dbReference type="InterPro" id="IPR010591">
    <property type="entry name" value="ATP11"/>
</dbReference>
<protein>
    <recommendedName>
        <fullName evidence="8">ATP11-domain-containing protein</fullName>
    </recommendedName>
</protein>
<comment type="subcellular location">
    <subcellularLocation>
        <location evidence="1">Mitochondrion</location>
    </subcellularLocation>
</comment>
<sequence>MALTRWAAGQTIRRLRQATGWGGQRLASHVTPLSPHRLVPISAASAVQAGHRKLMSHVPDYEAKYQQKLLERARQEGVETIEELKQKIREKEQAAAQKPVESSRSETTSSEPLSKSAAPKSTAAKQQRRTSQNLPPGVKSLDQVMKVEMLENKTAEEIGEIWTAYHATKDAVSAAIPAETYQRLLQVARKNPLFVLPLPREGQGVEFYFMQFDFHQVHFTSLLEYKTNQAQARPYLTLTHYTDFMDRGIVLMRGELDTERNLLDVPNAQYLALQMQQFYITGGDEKRRLVEAFNHHPDQFDYRQLIEAAQKI</sequence>
<dbReference type="Pfam" id="PF06644">
    <property type="entry name" value="ATP11"/>
    <property type="match status" value="1"/>
</dbReference>
<evidence type="ECO:0000256" key="2">
    <source>
        <dbReference type="ARBA" id="ARBA00009116"/>
    </source>
</evidence>
<reference evidence="6" key="1">
    <citation type="submission" date="2022-07" db="EMBL/GenBank/DDBJ databases">
        <title>Phylogenomic reconstructions and comparative analyses of Kickxellomycotina fungi.</title>
        <authorList>
            <person name="Reynolds N.K."/>
            <person name="Stajich J.E."/>
            <person name="Barry K."/>
            <person name="Grigoriev I.V."/>
            <person name="Crous P."/>
            <person name="Smith M.E."/>
        </authorList>
    </citation>
    <scope>NUCLEOTIDE SEQUENCE</scope>
    <source>
        <strain evidence="6">NRRL 1566</strain>
    </source>
</reference>
<comment type="caution">
    <text evidence="6">The sequence shown here is derived from an EMBL/GenBank/DDBJ whole genome shotgun (WGS) entry which is preliminary data.</text>
</comment>
<dbReference type="GO" id="GO:0033615">
    <property type="term" value="P:mitochondrial proton-transporting ATP synthase complex assembly"/>
    <property type="evidence" value="ECO:0007669"/>
    <property type="project" value="TreeGrafter"/>
</dbReference>
<organism evidence="6 7">
    <name type="scientific">Coemansia brasiliensis</name>
    <dbReference type="NCBI Taxonomy" id="2650707"/>
    <lineage>
        <taxon>Eukaryota</taxon>
        <taxon>Fungi</taxon>
        <taxon>Fungi incertae sedis</taxon>
        <taxon>Zoopagomycota</taxon>
        <taxon>Kickxellomycotina</taxon>
        <taxon>Kickxellomycetes</taxon>
        <taxon>Kickxellales</taxon>
        <taxon>Kickxellaceae</taxon>
        <taxon>Coemansia</taxon>
    </lineage>
</organism>
<evidence type="ECO:0008006" key="8">
    <source>
        <dbReference type="Google" id="ProtNLM"/>
    </source>
</evidence>
<evidence type="ECO:0000313" key="6">
    <source>
        <dbReference type="EMBL" id="KAJ2850426.1"/>
    </source>
</evidence>
<keyword evidence="3" id="KW-0809">Transit peptide</keyword>
<feature type="region of interest" description="Disordered" evidence="5">
    <location>
        <begin position="90"/>
        <end position="138"/>
    </location>
</feature>